<comment type="caution">
    <text evidence="1">The sequence shown here is derived from an EMBL/GenBank/DDBJ whole genome shotgun (WGS) entry which is preliminary data.</text>
</comment>
<protein>
    <submittedName>
        <fullName evidence="1">N-acetyl sugar amidotransferase</fullName>
    </submittedName>
</protein>
<dbReference type="RefSeq" id="WP_345066179.1">
    <property type="nucleotide sequence ID" value="NZ_BAABEX010000029.1"/>
</dbReference>
<dbReference type="EMBL" id="BAABEX010000029">
    <property type="protein sequence ID" value="GAA4428324.1"/>
    <property type="molecule type" value="Genomic_DNA"/>
</dbReference>
<organism evidence="1 2">
    <name type="scientific">Acidovorax lacteus</name>
    <dbReference type="NCBI Taxonomy" id="1924988"/>
    <lineage>
        <taxon>Bacteria</taxon>
        <taxon>Pseudomonadati</taxon>
        <taxon>Pseudomonadota</taxon>
        <taxon>Betaproteobacteria</taxon>
        <taxon>Burkholderiales</taxon>
        <taxon>Comamonadaceae</taxon>
        <taxon>Acidovorax</taxon>
    </lineage>
</organism>
<dbReference type="Proteomes" id="UP001501788">
    <property type="component" value="Unassembled WGS sequence"/>
</dbReference>
<evidence type="ECO:0000313" key="2">
    <source>
        <dbReference type="Proteomes" id="UP001501788"/>
    </source>
</evidence>
<evidence type="ECO:0000313" key="1">
    <source>
        <dbReference type="EMBL" id="GAA4428324.1"/>
    </source>
</evidence>
<gene>
    <name evidence="1" type="ORF">GCM10023090_26890</name>
</gene>
<proteinExistence type="predicted"/>
<sequence>MSPVLDTLRWCSTCLAMSTRPRISFDSRGLCNACVWAEKKKSLDWLARQRELERLLDKHRGSGPFDCVVPVSGGKDGSYVAWNLKHKYGMNPLAITVTPALSLPLGDRNLRAFVESGYNHMSINPAHEAMRRLNRVGLVDMGFPYYGWLIAIQAGVVRMAQKMGIGLIFYGEDGEVEYGGTTETDKNPIYDTQYMRRIYLEGGYDKVLDASGLSESDLFFFRFPSDEELRRNPIEITHWSYFENWDPYRNYLVAKEHCGLQEAESSNHGTFTNFAQNDQALYALHTYLMYLKFGFGRANQDASIEVRRGAMDRDQAVNLVRLYDGQYPHEFLETYLDYYRMDRATFDAALDRWANRELFEKRDGYWTPRFQVR</sequence>
<accession>A0ABP8LFF1</accession>
<dbReference type="InterPro" id="IPR020022">
    <property type="entry name" value="N-acetyl_sugar_amidoTrfase"/>
</dbReference>
<dbReference type="SUPFAM" id="SSF52402">
    <property type="entry name" value="Adenine nucleotide alpha hydrolases-like"/>
    <property type="match status" value="1"/>
</dbReference>
<name>A0ABP8LFF1_9BURK</name>
<dbReference type="NCBIfam" id="TIGR03573">
    <property type="entry name" value="WbuX"/>
    <property type="match status" value="1"/>
</dbReference>
<keyword evidence="2" id="KW-1185">Reference proteome</keyword>
<reference evidence="2" key="1">
    <citation type="journal article" date="2019" name="Int. J. Syst. Evol. Microbiol.">
        <title>The Global Catalogue of Microorganisms (GCM) 10K type strain sequencing project: providing services to taxonomists for standard genome sequencing and annotation.</title>
        <authorList>
            <consortium name="The Broad Institute Genomics Platform"/>
            <consortium name="The Broad Institute Genome Sequencing Center for Infectious Disease"/>
            <person name="Wu L."/>
            <person name="Ma J."/>
        </authorList>
    </citation>
    <scope>NUCLEOTIDE SEQUENCE [LARGE SCALE GENOMIC DNA]</scope>
    <source>
        <strain evidence="2">JCM 31890</strain>
    </source>
</reference>